<dbReference type="EMBL" id="JAWDGP010004860">
    <property type="protein sequence ID" value="KAK3761639.1"/>
    <property type="molecule type" value="Genomic_DNA"/>
</dbReference>
<evidence type="ECO:0000313" key="2">
    <source>
        <dbReference type="Proteomes" id="UP001283361"/>
    </source>
</evidence>
<dbReference type="AlphaFoldDB" id="A0AAE1D8Q8"/>
<sequence>MVRHNTIGQNTVRTNVVGHNTVRHNTSDLVSVHWTATVTVGGAQPDIGTRSLAGTNRLLRVIHLGPRSPIVRATHHLVHVPAIQDNSLEVSVERFASPGLCNHIRALPETENIIITLFRRCPQALLAINSEPTLEATQPFWLSNN</sequence>
<proteinExistence type="predicted"/>
<name>A0AAE1D8Q8_9GAST</name>
<reference evidence="1" key="1">
    <citation type="journal article" date="2023" name="G3 (Bethesda)">
        <title>A reference genome for the long-term kleptoplast-retaining sea slug Elysia crispata morphotype clarki.</title>
        <authorList>
            <person name="Eastman K.E."/>
            <person name="Pendleton A.L."/>
            <person name="Shaikh M.A."/>
            <person name="Suttiyut T."/>
            <person name="Ogas R."/>
            <person name="Tomko P."/>
            <person name="Gavelis G."/>
            <person name="Widhalm J.R."/>
            <person name="Wisecaver J.H."/>
        </authorList>
    </citation>
    <scope>NUCLEOTIDE SEQUENCE</scope>
    <source>
        <strain evidence="1">ECLA1</strain>
    </source>
</reference>
<comment type="caution">
    <text evidence="1">The sequence shown here is derived from an EMBL/GenBank/DDBJ whole genome shotgun (WGS) entry which is preliminary data.</text>
</comment>
<protein>
    <submittedName>
        <fullName evidence="1">Uncharacterized protein</fullName>
    </submittedName>
</protein>
<keyword evidence="2" id="KW-1185">Reference proteome</keyword>
<organism evidence="1 2">
    <name type="scientific">Elysia crispata</name>
    <name type="common">lettuce slug</name>
    <dbReference type="NCBI Taxonomy" id="231223"/>
    <lineage>
        <taxon>Eukaryota</taxon>
        <taxon>Metazoa</taxon>
        <taxon>Spiralia</taxon>
        <taxon>Lophotrochozoa</taxon>
        <taxon>Mollusca</taxon>
        <taxon>Gastropoda</taxon>
        <taxon>Heterobranchia</taxon>
        <taxon>Euthyneura</taxon>
        <taxon>Panpulmonata</taxon>
        <taxon>Sacoglossa</taxon>
        <taxon>Placobranchoidea</taxon>
        <taxon>Plakobranchidae</taxon>
        <taxon>Elysia</taxon>
    </lineage>
</organism>
<evidence type="ECO:0000313" key="1">
    <source>
        <dbReference type="EMBL" id="KAK3761639.1"/>
    </source>
</evidence>
<accession>A0AAE1D8Q8</accession>
<gene>
    <name evidence="1" type="ORF">RRG08_048033</name>
</gene>
<dbReference type="Proteomes" id="UP001283361">
    <property type="component" value="Unassembled WGS sequence"/>
</dbReference>